<feature type="active site" description="Charge relay system" evidence="5">
    <location>
        <position position="176"/>
    </location>
</feature>
<evidence type="ECO:0000256" key="3">
    <source>
        <dbReference type="ARBA" id="ARBA00022801"/>
    </source>
</evidence>
<dbReference type="Pfam" id="PF05922">
    <property type="entry name" value="Inhibitor_I9"/>
    <property type="match status" value="1"/>
</dbReference>
<dbReference type="Pfam" id="PF00082">
    <property type="entry name" value="Peptidase_S8"/>
    <property type="match status" value="1"/>
</dbReference>
<feature type="signal peptide" evidence="7">
    <location>
        <begin position="1"/>
        <end position="19"/>
    </location>
</feature>
<evidence type="ECO:0000256" key="6">
    <source>
        <dbReference type="RuleBase" id="RU003355"/>
    </source>
</evidence>
<name>A0ABW7YL55_9ACTN</name>
<dbReference type="PROSITE" id="PS00137">
    <property type="entry name" value="SUBTILASE_HIS"/>
    <property type="match status" value="1"/>
</dbReference>
<comment type="similarity">
    <text evidence="1 5 6">Belongs to the peptidase S8 family.</text>
</comment>
<feature type="domain" description="Inhibitor I9" evidence="9">
    <location>
        <begin position="66"/>
        <end position="108"/>
    </location>
</feature>
<feature type="active site" description="Charge relay system" evidence="5">
    <location>
        <position position="323"/>
    </location>
</feature>
<dbReference type="SUPFAM" id="SSF52743">
    <property type="entry name" value="Subtilisin-like"/>
    <property type="match status" value="1"/>
</dbReference>
<dbReference type="InterPro" id="IPR015500">
    <property type="entry name" value="Peptidase_S8_subtilisin-rel"/>
</dbReference>
<keyword evidence="2 5" id="KW-0645">Protease</keyword>
<feature type="domain" description="Peptidase S8/S53" evidence="8">
    <location>
        <begin position="136"/>
        <end position="359"/>
    </location>
</feature>
<evidence type="ECO:0000313" key="10">
    <source>
        <dbReference type="EMBL" id="MFI6496628.1"/>
    </source>
</evidence>
<dbReference type="SUPFAM" id="SSF54897">
    <property type="entry name" value="Protease propeptides/inhibitors"/>
    <property type="match status" value="1"/>
</dbReference>
<evidence type="ECO:0000313" key="11">
    <source>
        <dbReference type="Proteomes" id="UP001612741"/>
    </source>
</evidence>
<dbReference type="PROSITE" id="PS51892">
    <property type="entry name" value="SUBTILASE"/>
    <property type="match status" value="1"/>
</dbReference>
<evidence type="ECO:0000259" key="9">
    <source>
        <dbReference type="Pfam" id="PF05922"/>
    </source>
</evidence>
<evidence type="ECO:0000256" key="5">
    <source>
        <dbReference type="PROSITE-ProRule" id="PRU01240"/>
    </source>
</evidence>
<dbReference type="PROSITE" id="PS00138">
    <property type="entry name" value="SUBTILASE_SER"/>
    <property type="match status" value="1"/>
</dbReference>
<dbReference type="InterPro" id="IPR000209">
    <property type="entry name" value="Peptidase_S8/S53_dom"/>
</dbReference>
<gene>
    <name evidence="10" type="ORF">ACIBG2_04555</name>
</gene>
<feature type="active site" description="Charge relay system" evidence="5">
    <location>
        <position position="145"/>
    </location>
</feature>
<dbReference type="InterPro" id="IPR022398">
    <property type="entry name" value="Peptidase_S8_His-AS"/>
</dbReference>
<keyword evidence="4 5" id="KW-0720">Serine protease</keyword>
<dbReference type="PANTHER" id="PTHR43806:SF11">
    <property type="entry name" value="CEREVISIN-RELATED"/>
    <property type="match status" value="1"/>
</dbReference>
<dbReference type="InterPro" id="IPR023827">
    <property type="entry name" value="Peptidase_S8_Asp-AS"/>
</dbReference>
<dbReference type="Proteomes" id="UP001612741">
    <property type="component" value="Unassembled WGS sequence"/>
</dbReference>
<accession>A0ABW7YL55</accession>
<organism evidence="10 11">
    <name type="scientific">Nonomuraea typhae</name>
    <dbReference type="NCBI Taxonomy" id="2603600"/>
    <lineage>
        <taxon>Bacteria</taxon>
        <taxon>Bacillati</taxon>
        <taxon>Actinomycetota</taxon>
        <taxon>Actinomycetes</taxon>
        <taxon>Streptosporangiales</taxon>
        <taxon>Streptosporangiaceae</taxon>
        <taxon>Nonomuraea</taxon>
    </lineage>
</organism>
<dbReference type="Gene3D" id="3.40.50.200">
    <property type="entry name" value="Peptidase S8/S53 domain"/>
    <property type="match status" value="1"/>
</dbReference>
<evidence type="ECO:0000256" key="7">
    <source>
        <dbReference type="SAM" id="SignalP"/>
    </source>
</evidence>
<evidence type="ECO:0000259" key="8">
    <source>
        <dbReference type="Pfam" id="PF00082"/>
    </source>
</evidence>
<dbReference type="Gene3D" id="3.30.70.80">
    <property type="entry name" value="Peptidase S8 propeptide/proteinase inhibitor I9"/>
    <property type="match status" value="1"/>
</dbReference>
<evidence type="ECO:0000256" key="4">
    <source>
        <dbReference type="ARBA" id="ARBA00022825"/>
    </source>
</evidence>
<comment type="caution">
    <text evidence="10">The sequence shown here is derived from an EMBL/GenBank/DDBJ whole genome shotgun (WGS) entry which is preliminary data.</text>
</comment>
<dbReference type="InterPro" id="IPR036852">
    <property type="entry name" value="Peptidase_S8/S53_dom_sf"/>
</dbReference>
<dbReference type="EMBL" id="JBITGY010000001">
    <property type="protein sequence ID" value="MFI6496628.1"/>
    <property type="molecule type" value="Genomic_DNA"/>
</dbReference>
<dbReference type="InterPro" id="IPR023828">
    <property type="entry name" value="Peptidase_S8_Ser-AS"/>
</dbReference>
<keyword evidence="7" id="KW-0732">Signal</keyword>
<evidence type="ECO:0000256" key="1">
    <source>
        <dbReference type="ARBA" id="ARBA00011073"/>
    </source>
</evidence>
<dbReference type="InterPro" id="IPR037045">
    <property type="entry name" value="S8pro/Inhibitor_I9_sf"/>
</dbReference>
<dbReference type="InterPro" id="IPR050131">
    <property type="entry name" value="Peptidase_S8_subtilisin-like"/>
</dbReference>
<keyword evidence="3 5" id="KW-0378">Hydrolase</keyword>
<dbReference type="PANTHER" id="PTHR43806">
    <property type="entry name" value="PEPTIDASE S8"/>
    <property type="match status" value="1"/>
</dbReference>
<dbReference type="PRINTS" id="PR00723">
    <property type="entry name" value="SUBTILISIN"/>
</dbReference>
<protein>
    <submittedName>
        <fullName evidence="10">S8 family serine peptidase</fullName>
    </submittedName>
</protein>
<keyword evidence="11" id="KW-1185">Reference proteome</keyword>
<feature type="chain" id="PRO_5047424520" evidence="7">
    <location>
        <begin position="20"/>
        <end position="378"/>
    </location>
</feature>
<dbReference type="CDD" id="cd04077">
    <property type="entry name" value="Peptidases_S8_PCSK9_ProteinaseK_like"/>
    <property type="match status" value="1"/>
</dbReference>
<dbReference type="InterPro" id="IPR010259">
    <property type="entry name" value="S8pro/Inhibitor_I9"/>
</dbReference>
<dbReference type="RefSeq" id="WP_397078856.1">
    <property type="nucleotide sequence ID" value="NZ_JBITGY010000001.1"/>
</dbReference>
<proteinExistence type="inferred from homology"/>
<evidence type="ECO:0000256" key="2">
    <source>
        <dbReference type="ARBA" id="ARBA00022670"/>
    </source>
</evidence>
<dbReference type="PROSITE" id="PS00136">
    <property type="entry name" value="SUBTILASE_ASP"/>
    <property type="match status" value="1"/>
</dbReference>
<sequence length="378" mass="39865">MPRRFGLPSVYAAAAVATAVTTVAPLAVTQPASGLSARPPVTEPTRPYIVTARSRGDVRDLVSQARWRVRRYYTAALPGFAAWLSDREAAELRADPRVRSLELDRHVQPMDRWGLDRLDERELPMDGGRFRTSATGRGTTVYVLDSGVDVTHREFGDRAWRAFDATGGRGADCSGHGTHVAGIVAGRTYGVAPQARIASVKVLGCDSGAMSDVIAGIDWVRGHARGPAVANMSIGGRPSPALDTAVRNLTRAGVLVVAAAGNSGESACSVSPARKAFAVAATDDEDRRASFSGHGPCVDMYAPGVGVLSAWPDERTRKKSGTSLAAPHVAGVAALYLESHRDSSPSTLASWLKSTATRGAIRQNPTRTPNLLLHAGGL</sequence>
<dbReference type="InterPro" id="IPR034193">
    <property type="entry name" value="PCSK9_ProteinaseK-like"/>
</dbReference>
<reference evidence="10 11" key="1">
    <citation type="submission" date="2024-10" db="EMBL/GenBank/DDBJ databases">
        <title>The Natural Products Discovery Center: Release of the First 8490 Sequenced Strains for Exploring Actinobacteria Biosynthetic Diversity.</title>
        <authorList>
            <person name="Kalkreuter E."/>
            <person name="Kautsar S.A."/>
            <person name="Yang D."/>
            <person name="Bader C.D."/>
            <person name="Teijaro C.N."/>
            <person name="Fluegel L."/>
            <person name="Davis C.M."/>
            <person name="Simpson J.R."/>
            <person name="Lauterbach L."/>
            <person name="Steele A.D."/>
            <person name="Gui C."/>
            <person name="Meng S."/>
            <person name="Li G."/>
            <person name="Viehrig K."/>
            <person name="Ye F."/>
            <person name="Su P."/>
            <person name="Kiefer A.F."/>
            <person name="Nichols A."/>
            <person name="Cepeda A.J."/>
            <person name="Yan W."/>
            <person name="Fan B."/>
            <person name="Jiang Y."/>
            <person name="Adhikari A."/>
            <person name="Zheng C.-J."/>
            <person name="Schuster L."/>
            <person name="Cowan T.M."/>
            <person name="Smanski M.J."/>
            <person name="Chevrette M.G."/>
            <person name="De Carvalho L.P.S."/>
            <person name="Shen B."/>
        </authorList>
    </citation>
    <scope>NUCLEOTIDE SEQUENCE [LARGE SCALE GENOMIC DNA]</scope>
    <source>
        <strain evidence="10 11">NPDC050545</strain>
    </source>
</reference>